<dbReference type="GO" id="GO:0005634">
    <property type="term" value="C:nucleus"/>
    <property type="evidence" value="ECO:0007669"/>
    <property type="project" value="UniProtKB-SubCell"/>
</dbReference>
<evidence type="ECO:0000256" key="2">
    <source>
        <dbReference type="ARBA" id="ARBA00023242"/>
    </source>
</evidence>
<reference evidence="6" key="1">
    <citation type="submission" date="2020-04" db="EMBL/GenBank/DDBJ databases">
        <title>Analysis of mating type loci in Filobasidium floriforme.</title>
        <authorList>
            <person name="Nowrousian M."/>
        </authorList>
    </citation>
    <scope>NUCLEOTIDE SEQUENCE</scope>
    <source>
        <strain evidence="6">CBS 6242</strain>
    </source>
</reference>
<accession>A0A8K0NRQ3</accession>
<comment type="subcellular location">
    <subcellularLocation>
        <location evidence="1">Nucleus</location>
    </subcellularLocation>
</comment>
<feature type="region of interest" description="Disordered" evidence="4">
    <location>
        <begin position="385"/>
        <end position="463"/>
    </location>
</feature>
<feature type="compositionally biased region" description="Basic and acidic residues" evidence="4">
    <location>
        <begin position="629"/>
        <end position="642"/>
    </location>
</feature>
<organism evidence="6 7">
    <name type="scientific">Filobasidium floriforme</name>
    <dbReference type="NCBI Taxonomy" id="5210"/>
    <lineage>
        <taxon>Eukaryota</taxon>
        <taxon>Fungi</taxon>
        <taxon>Dikarya</taxon>
        <taxon>Basidiomycota</taxon>
        <taxon>Agaricomycotina</taxon>
        <taxon>Tremellomycetes</taxon>
        <taxon>Filobasidiales</taxon>
        <taxon>Filobasidiaceae</taxon>
        <taxon>Filobasidium</taxon>
    </lineage>
</organism>
<dbReference type="InterPro" id="IPR045123">
    <property type="entry name" value="METTL14-like"/>
</dbReference>
<evidence type="ECO:0000313" key="6">
    <source>
        <dbReference type="EMBL" id="KAG7530431.1"/>
    </source>
</evidence>
<keyword evidence="5" id="KW-0812">Transmembrane</keyword>
<dbReference type="PROSITE" id="PS51143">
    <property type="entry name" value="MT_A70"/>
    <property type="match status" value="1"/>
</dbReference>
<dbReference type="Pfam" id="PF05063">
    <property type="entry name" value="MT-A70"/>
    <property type="match status" value="2"/>
</dbReference>
<gene>
    <name evidence="6" type="ORF">FFLO_05030</name>
</gene>
<feature type="transmembrane region" description="Helical" evidence="5">
    <location>
        <begin position="815"/>
        <end position="835"/>
    </location>
</feature>
<evidence type="ECO:0000256" key="1">
    <source>
        <dbReference type="ARBA" id="ARBA00004123"/>
    </source>
</evidence>
<feature type="transmembrane region" description="Helical" evidence="5">
    <location>
        <begin position="101"/>
        <end position="119"/>
    </location>
</feature>
<dbReference type="InterPro" id="IPR007757">
    <property type="entry name" value="MT-A70-like"/>
</dbReference>
<feature type="region of interest" description="Disordered" evidence="4">
    <location>
        <begin position="851"/>
        <end position="879"/>
    </location>
</feature>
<feature type="compositionally biased region" description="Basic and acidic residues" evidence="4">
    <location>
        <begin position="186"/>
        <end position="207"/>
    </location>
</feature>
<evidence type="ECO:0000256" key="3">
    <source>
        <dbReference type="PROSITE-ProRule" id="PRU00489"/>
    </source>
</evidence>
<feature type="region of interest" description="Disordered" evidence="4">
    <location>
        <begin position="564"/>
        <end position="597"/>
    </location>
</feature>
<comment type="caution">
    <text evidence="6">The sequence shown here is derived from an EMBL/GenBank/DDBJ whole genome shotgun (WGS) entry which is preliminary data.</text>
</comment>
<dbReference type="PROSITE" id="PS51592">
    <property type="entry name" value="SAM_MTA70L_2"/>
    <property type="match status" value="1"/>
</dbReference>
<sequence length="931" mass="102783">MFAFLAPSIDALGAGTGAGAVGLHWDCTMGEKAAFKPLDEWLNSQKGYGIVGHAIWHLMSTSQTSTLQGILVNLQMIQAIYRMRQSLDPRLNEGTVDLLDLLNIVIISTSFASLPFFYLPMLIVSIRSMTNPVQDHRKFLDEISVRRVKRRRLLQTAGSTSNNDINNENHDTNDNDNDDTPSRLASPKDKPRPHHIKPENKTHDEVLRSSYKNYSPGEETIRNDYLVEYIVSGVWNASWIKGVGKEVDECREYPKLHRLQALKRSLVSSHAHPPLYLTLDPVSESPLSLPSLLSTPPASSSSLLSTSSSQLPPNQVFDVIHIRPPPLYTPQELSALPIRHLSADPSFVFLWVGPSDGDGLERGREMLMRWGFRRCEEVVWVRTKRSGGSAKGMKGTKRGDGSGRVGVGGGDRRQGRASFKRRRDGTSLPKDDIDDESENAEGKEKEELEQEEENEEDPIPTNLLVTQKEHCLVGIRGTVRRKTDGWFVHCNVDTDIIVWDPDPTDPDPPAYPPQIYSIIENFCLGTRRLDLFAPASKSGRARGRKGWVTVGPDRVGVEVGVDGEREAEGEELEEAVDGKPSAEGDIQGETEGEEGVKPFDPVRYANWLEGNKDEMGRYVLPLTQEIDNLRPKSPVRGERAGDSHGLPNRPGFVDRPGSDRGRQQHQQRQVQGQGQGYVHPHGHGQQGILSPTSMATPMSMSPSMPMDQNHNQNQGAVGMNPMMKIMNMNNNPAFNNNNMGMMNTGMGMGMPMLGMNMNMGMGMGMGMGMNMPMNMGMGFPMMGMPMMGMNMGNAMLGGMFGNVATTTATTTTAAAAKLTATIVAVALVVVSFSAWTEALRQIGVGHRILDVSSNVSPSPDPKSNSSRKTYDREDPHPIGQTQTLLERTLGNRREFVGLSIPRVSHGRMEYLVIQIRRIYDTIYGVIHACLL</sequence>
<feature type="region of interest" description="Disordered" evidence="4">
    <location>
        <begin position="629"/>
        <end position="690"/>
    </location>
</feature>
<keyword evidence="2" id="KW-0539">Nucleus</keyword>
<feature type="compositionally biased region" description="Low complexity" evidence="4">
    <location>
        <begin position="851"/>
        <end position="866"/>
    </location>
</feature>
<evidence type="ECO:0000256" key="4">
    <source>
        <dbReference type="SAM" id="MobiDB-lite"/>
    </source>
</evidence>
<dbReference type="GO" id="GO:0036396">
    <property type="term" value="C:RNA N6-methyladenosine methyltransferase complex"/>
    <property type="evidence" value="ECO:0007669"/>
    <property type="project" value="TreeGrafter"/>
</dbReference>
<dbReference type="PANTHER" id="PTHR13107:SF0">
    <property type="entry name" value="N6-ADENOSINE-METHYLTRANSFERASE NON-CATALYTIC SUBUNIT"/>
    <property type="match status" value="1"/>
</dbReference>
<keyword evidence="7" id="KW-1185">Reference proteome</keyword>
<feature type="compositionally biased region" description="Acidic residues" evidence="4">
    <location>
        <begin position="447"/>
        <end position="458"/>
    </location>
</feature>
<dbReference type="GO" id="GO:0003729">
    <property type="term" value="F:mRNA binding"/>
    <property type="evidence" value="ECO:0007669"/>
    <property type="project" value="TreeGrafter"/>
</dbReference>
<feature type="transmembrane region" description="Helical" evidence="5">
    <location>
        <begin position="781"/>
        <end position="803"/>
    </location>
</feature>
<dbReference type="PANTHER" id="PTHR13107">
    <property type="entry name" value="N6-ADENOSINE-METHYLTRANSFERASE NON-CATALYTIC SUBUNIT"/>
    <property type="match status" value="1"/>
</dbReference>
<keyword evidence="5" id="KW-1133">Transmembrane helix</keyword>
<evidence type="ECO:0000313" key="7">
    <source>
        <dbReference type="Proteomes" id="UP000812966"/>
    </source>
</evidence>
<dbReference type="AlphaFoldDB" id="A0A8K0NRQ3"/>
<keyword evidence="5" id="KW-0472">Membrane</keyword>
<name>A0A8K0NRQ3_9TREE</name>
<feature type="region of interest" description="Disordered" evidence="4">
    <location>
        <begin position="156"/>
        <end position="208"/>
    </location>
</feature>
<protein>
    <submittedName>
        <fullName evidence="6">Uncharacterized protein</fullName>
    </submittedName>
</protein>
<feature type="compositionally biased region" description="Low complexity" evidence="4">
    <location>
        <begin position="664"/>
        <end position="679"/>
    </location>
</feature>
<evidence type="ECO:0000256" key="5">
    <source>
        <dbReference type="SAM" id="Phobius"/>
    </source>
</evidence>
<dbReference type="Proteomes" id="UP000812966">
    <property type="component" value="Unassembled WGS sequence"/>
</dbReference>
<dbReference type="EMBL" id="JABELV010000118">
    <property type="protein sequence ID" value="KAG7530431.1"/>
    <property type="molecule type" value="Genomic_DNA"/>
</dbReference>
<feature type="compositionally biased region" description="Acidic residues" evidence="4">
    <location>
        <begin position="565"/>
        <end position="575"/>
    </location>
</feature>
<comment type="similarity">
    <text evidence="3">Belongs to the MT-A70-like family.</text>
</comment>
<feature type="transmembrane region" description="Helical" evidence="5">
    <location>
        <begin position="749"/>
        <end position="769"/>
    </location>
</feature>
<proteinExistence type="inferred from homology"/>